<keyword evidence="5 8" id="KW-1133">Transmembrane helix</keyword>
<comment type="subcellular location">
    <subcellularLocation>
        <location evidence="1">Membrane</location>
        <topology evidence="1">Multi-pass membrane protein</topology>
    </subcellularLocation>
</comment>
<dbReference type="Pfam" id="PF00361">
    <property type="entry name" value="Proton_antipo_M"/>
    <property type="match status" value="1"/>
</dbReference>
<proteinExistence type="predicted"/>
<protein>
    <submittedName>
        <fullName evidence="11">NADH-quinone oxidoreductase subunit N 1</fullName>
    </submittedName>
</protein>
<name>A0AB40ATU7_DIOCR</name>
<evidence type="ECO:0000256" key="5">
    <source>
        <dbReference type="ARBA" id="ARBA00022989"/>
    </source>
</evidence>
<feature type="domain" description="NADH:quinone oxidoreductase/Mrp antiporter transmembrane" evidence="9">
    <location>
        <begin position="1"/>
        <end position="114"/>
    </location>
</feature>
<evidence type="ECO:0000256" key="8">
    <source>
        <dbReference type="SAM" id="Phobius"/>
    </source>
</evidence>
<dbReference type="GO" id="GO:0016020">
    <property type="term" value="C:membrane"/>
    <property type="evidence" value="ECO:0007669"/>
    <property type="project" value="UniProtKB-SubCell"/>
</dbReference>
<sequence>MWAPDIYEGSPTPVTAFLSIAPKISISANMSRVSIVGSYGGTWQQIFFFCSIASMILGALAAMAQTKVKRPLAHSSIGHVGYIRTGFSCGTIEGIQSLLIGIFIYASMTIDAFTAKRRNDAGHFLGEARLRWRVKKPPSGGISMPRLDRSHDQRIRYRALKRQFDRLYKFDTRMNCSAPSKMHAVRWELVCRPKTEGGLEIRSLKDWNTASQARLFWEVASGKNDLRG</sequence>
<keyword evidence="10" id="KW-1185">Reference proteome</keyword>
<dbReference type="GO" id="GO:0009536">
    <property type="term" value="C:plastid"/>
    <property type="evidence" value="ECO:0007669"/>
    <property type="project" value="UniProtKB-ARBA"/>
</dbReference>
<evidence type="ECO:0000256" key="2">
    <source>
        <dbReference type="ARBA" id="ARBA00022448"/>
    </source>
</evidence>
<dbReference type="PANTHER" id="PTHR22773">
    <property type="entry name" value="NADH DEHYDROGENASE"/>
    <property type="match status" value="1"/>
</dbReference>
<dbReference type="AlphaFoldDB" id="A0AB40ATU7"/>
<dbReference type="InterPro" id="IPR001750">
    <property type="entry name" value="ND/Mrp_TM"/>
</dbReference>
<feature type="transmembrane region" description="Helical" evidence="8">
    <location>
        <begin position="46"/>
        <end position="64"/>
    </location>
</feature>
<keyword evidence="3 8" id="KW-0812">Transmembrane</keyword>
<keyword evidence="4" id="KW-1278">Translocase</keyword>
<accession>A0AB40ATU7</accession>
<evidence type="ECO:0000259" key="9">
    <source>
        <dbReference type="Pfam" id="PF00361"/>
    </source>
</evidence>
<dbReference type="Proteomes" id="UP001515500">
    <property type="component" value="Unplaced"/>
</dbReference>
<keyword evidence="7 8" id="KW-0472">Membrane</keyword>
<evidence type="ECO:0000256" key="7">
    <source>
        <dbReference type="ARBA" id="ARBA00023136"/>
    </source>
</evidence>
<evidence type="ECO:0000256" key="6">
    <source>
        <dbReference type="ARBA" id="ARBA00023027"/>
    </source>
</evidence>
<keyword evidence="2" id="KW-0813">Transport</keyword>
<keyword evidence="6" id="KW-0520">NAD</keyword>
<evidence type="ECO:0000313" key="10">
    <source>
        <dbReference type="Proteomes" id="UP001515500"/>
    </source>
</evidence>
<dbReference type="RefSeq" id="XP_039118406.1">
    <property type="nucleotide sequence ID" value="XM_039262472.1"/>
</dbReference>
<evidence type="ECO:0000256" key="4">
    <source>
        <dbReference type="ARBA" id="ARBA00022967"/>
    </source>
</evidence>
<reference evidence="11" key="1">
    <citation type="submission" date="2025-08" db="UniProtKB">
        <authorList>
            <consortium name="RefSeq"/>
        </authorList>
    </citation>
    <scope>IDENTIFICATION</scope>
</reference>
<gene>
    <name evidence="11" type="primary">LOC120254362</name>
</gene>
<evidence type="ECO:0000256" key="3">
    <source>
        <dbReference type="ARBA" id="ARBA00022692"/>
    </source>
</evidence>
<dbReference type="GeneID" id="120254362"/>
<evidence type="ECO:0000313" key="11">
    <source>
        <dbReference type="RefSeq" id="XP_039118406.1"/>
    </source>
</evidence>
<evidence type="ECO:0000256" key="1">
    <source>
        <dbReference type="ARBA" id="ARBA00004141"/>
    </source>
</evidence>
<organism evidence="10 11">
    <name type="scientific">Dioscorea cayennensis subsp. rotundata</name>
    <name type="common">White Guinea yam</name>
    <name type="synonym">Dioscorea rotundata</name>
    <dbReference type="NCBI Taxonomy" id="55577"/>
    <lineage>
        <taxon>Eukaryota</taxon>
        <taxon>Viridiplantae</taxon>
        <taxon>Streptophyta</taxon>
        <taxon>Embryophyta</taxon>
        <taxon>Tracheophyta</taxon>
        <taxon>Spermatophyta</taxon>
        <taxon>Magnoliopsida</taxon>
        <taxon>Liliopsida</taxon>
        <taxon>Dioscoreales</taxon>
        <taxon>Dioscoreaceae</taxon>
        <taxon>Dioscorea</taxon>
    </lineage>
</organism>